<dbReference type="Gene3D" id="3.40.50.720">
    <property type="entry name" value="NAD(P)-binding Rossmann-like Domain"/>
    <property type="match status" value="1"/>
</dbReference>
<sequence>MLHSLVIGLGRAGAGLHLPVLAKARAAAPELFHAGPPIACDRAVRQRPRRTDAAVVDTPAAAARIVPPERTVVHVCTPPGQRLRLLTELADLGFDKLIVEKPLAADDEENSRIGLLRGRRGLRIAVVAHWLESALTARLRALVAGQEHGALVGMTFQQDKPRFRRSAATTGHPTAFDVEVPHSVGVALDLAGPAEVADARCTDMHLADRTLPGLGAADLELRHLGGATTRIRSDLTSPVQRRSVELTFTGGRVLGHYPISEHDDHAQLLTAGADARVLRDDALTSFLVRTYRTLGAEPAQDTFALHSDVVRIIAEAKRRSAARALPERTVHEHAG</sequence>
<dbReference type="Proteomes" id="UP000598360">
    <property type="component" value="Unassembled WGS sequence"/>
</dbReference>
<evidence type="ECO:0000313" key="1">
    <source>
        <dbReference type="EMBL" id="MBE9373697.1"/>
    </source>
</evidence>
<gene>
    <name evidence="1" type="ORF">IQ251_04450</name>
</gene>
<dbReference type="SUPFAM" id="SSF51735">
    <property type="entry name" value="NAD(P)-binding Rossmann-fold domains"/>
    <property type="match status" value="1"/>
</dbReference>
<dbReference type="AlphaFoldDB" id="A0A929B5R6"/>
<comment type="caution">
    <text evidence="1">The sequence shown here is derived from an EMBL/GenBank/DDBJ whole genome shotgun (WGS) entry which is preliminary data.</text>
</comment>
<dbReference type="InterPro" id="IPR036291">
    <property type="entry name" value="NAD(P)-bd_dom_sf"/>
</dbReference>
<reference evidence="1" key="1">
    <citation type="submission" date="2020-10" db="EMBL/GenBank/DDBJ databases">
        <title>Diversity and distribution of actinomycetes associated with coral in the coast of Hainan.</title>
        <authorList>
            <person name="Li F."/>
        </authorList>
    </citation>
    <scope>NUCLEOTIDE SEQUENCE</scope>
    <source>
        <strain evidence="1">HNM0983</strain>
    </source>
</reference>
<proteinExistence type="predicted"/>
<dbReference type="EMBL" id="JADEYC010000007">
    <property type="protein sequence ID" value="MBE9373697.1"/>
    <property type="molecule type" value="Genomic_DNA"/>
</dbReference>
<accession>A0A929B5R6</accession>
<organism evidence="1 2">
    <name type="scientific">Saccharopolyspora montiporae</name>
    <dbReference type="NCBI Taxonomy" id="2781240"/>
    <lineage>
        <taxon>Bacteria</taxon>
        <taxon>Bacillati</taxon>
        <taxon>Actinomycetota</taxon>
        <taxon>Actinomycetes</taxon>
        <taxon>Pseudonocardiales</taxon>
        <taxon>Pseudonocardiaceae</taxon>
        <taxon>Saccharopolyspora</taxon>
    </lineage>
</organism>
<name>A0A929B5R6_9PSEU</name>
<dbReference type="Gene3D" id="3.30.360.10">
    <property type="entry name" value="Dihydrodipicolinate Reductase, domain 2"/>
    <property type="match status" value="1"/>
</dbReference>
<dbReference type="RefSeq" id="WP_193927137.1">
    <property type="nucleotide sequence ID" value="NZ_JADEYC010000007.1"/>
</dbReference>
<protein>
    <submittedName>
        <fullName evidence="1">Uncharacterized protein</fullName>
    </submittedName>
</protein>
<keyword evidence="2" id="KW-1185">Reference proteome</keyword>
<evidence type="ECO:0000313" key="2">
    <source>
        <dbReference type="Proteomes" id="UP000598360"/>
    </source>
</evidence>